<dbReference type="Proteomes" id="UP001151071">
    <property type="component" value="Unassembled WGS sequence"/>
</dbReference>
<feature type="transmembrane region" description="Helical" evidence="1">
    <location>
        <begin position="208"/>
        <end position="227"/>
    </location>
</feature>
<dbReference type="GO" id="GO:0004175">
    <property type="term" value="F:endopeptidase activity"/>
    <property type="evidence" value="ECO:0007669"/>
    <property type="project" value="UniProtKB-ARBA"/>
</dbReference>
<keyword evidence="1" id="KW-0472">Membrane</keyword>
<protein>
    <submittedName>
        <fullName evidence="3">Type II CAAX endopeptidase family protein</fullName>
    </submittedName>
</protein>
<feature type="transmembrane region" description="Helical" evidence="1">
    <location>
        <begin position="117"/>
        <end position="140"/>
    </location>
</feature>
<sequence length="228" mass="25758">MKRKRSLLLLIGYGFIATLAVFYGLVERESLAATFVSFHLLVCLGIPLLHGWWEGGLADDWRRAWLPFDKQGAVWGLAAGALMLTGILAGIRLLFASGVQPEEIRAVLERWGLTQQAVWWFSLYMAVVNSLLEELFWRGFVLERLLAAMSRFAAVLLSSLFFCLYHLLVATVLFGWRWGVWITLMVLAVGVLWGWLKGIFPAVYATWFSHMLADFGIVLALVIWVYAG</sequence>
<feature type="transmembrane region" description="Helical" evidence="1">
    <location>
        <begin position="178"/>
        <end position="196"/>
    </location>
</feature>
<keyword evidence="4" id="KW-1185">Reference proteome</keyword>
<evidence type="ECO:0000313" key="4">
    <source>
        <dbReference type="Proteomes" id="UP001151071"/>
    </source>
</evidence>
<dbReference type="GO" id="GO:0080120">
    <property type="term" value="P:CAAX-box protein maturation"/>
    <property type="evidence" value="ECO:0007669"/>
    <property type="project" value="UniProtKB-ARBA"/>
</dbReference>
<reference evidence="3" key="1">
    <citation type="submission" date="2022-12" db="EMBL/GenBank/DDBJ databases">
        <title>Draft genome sequence of the thermophilic strain Brevibacillus thermoruber HT42, isolated from Los Humeros, Puebla, Mexico, with biotechnological potential.</title>
        <authorList>
            <person name="Lara Sanchez J."/>
            <person name="Solis Palacios R."/>
            <person name="Bustos Baena A.S."/>
            <person name="Ruz Baez A.E."/>
            <person name="Espinosa Luna G."/>
            <person name="Oliart Ros R.M."/>
        </authorList>
    </citation>
    <scope>NUCLEOTIDE SEQUENCE</scope>
    <source>
        <strain evidence="3">HT42</strain>
    </source>
</reference>
<evidence type="ECO:0000313" key="3">
    <source>
        <dbReference type="EMBL" id="MDA5107697.1"/>
    </source>
</evidence>
<comment type="caution">
    <text evidence="3">The sequence shown here is derived from an EMBL/GenBank/DDBJ whole genome shotgun (WGS) entry which is preliminary data.</text>
</comment>
<feature type="transmembrane region" description="Helical" evidence="1">
    <location>
        <begin position="7"/>
        <end position="26"/>
    </location>
</feature>
<feature type="transmembrane region" description="Helical" evidence="1">
    <location>
        <begin position="32"/>
        <end position="53"/>
    </location>
</feature>
<feature type="transmembrane region" description="Helical" evidence="1">
    <location>
        <begin position="74"/>
        <end position="97"/>
    </location>
</feature>
<name>A0A9X3TNN4_9BACL</name>
<keyword evidence="1" id="KW-1133">Transmembrane helix</keyword>
<feature type="domain" description="CAAX prenyl protease 2/Lysostaphin resistance protein A-like" evidence="2">
    <location>
        <begin position="117"/>
        <end position="215"/>
    </location>
</feature>
<organism evidence="3 4">
    <name type="scientific">Brevibacillus thermoruber</name>
    <dbReference type="NCBI Taxonomy" id="33942"/>
    <lineage>
        <taxon>Bacteria</taxon>
        <taxon>Bacillati</taxon>
        <taxon>Bacillota</taxon>
        <taxon>Bacilli</taxon>
        <taxon>Bacillales</taxon>
        <taxon>Paenibacillaceae</taxon>
        <taxon>Brevibacillus</taxon>
    </lineage>
</organism>
<dbReference type="Pfam" id="PF02517">
    <property type="entry name" value="Rce1-like"/>
    <property type="match status" value="1"/>
</dbReference>
<proteinExistence type="predicted"/>
<dbReference type="RefSeq" id="WP_029100039.1">
    <property type="nucleotide sequence ID" value="NZ_JAPYYP010000004.1"/>
</dbReference>
<gene>
    <name evidence="3" type="ORF">O3V59_04935</name>
</gene>
<dbReference type="AlphaFoldDB" id="A0A9X3TNN4"/>
<evidence type="ECO:0000256" key="1">
    <source>
        <dbReference type="SAM" id="Phobius"/>
    </source>
</evidence>
<evidence type="ECO:0000259" key="2">
    <source>
        <dbReference type="Pfam" id="PF02517"/>
    </source>
</evidence>
<dbReference type="EMBL" id="JAPYYP010000004">
    <property type="protein sequence ID" value="MDA5107697.1"/>
    <property type="molecule type" value="Genomic_DNA"/>
</dbReference>
<keyword evidence="1" id="KW-0812">Transmembrane</keyword>
<dbReference type="InterPro" id="IPR003675">
    <property type="entry name" value="Rce1/LyrA-like_dom"/>
</dbReference>
<feature type="transmembrane region" description="Helical" evidence="1">
    <location>
        <begin position="152"/>
        <end position="172"/>
    </location>
</feature>
<accession>A0A9X3TNN4</accession>